<keyword evidence="6" id="KW-1133">Transmembrane helix</keyword>
<keyword evidence="7" id="KW-0472">Membrane</keyword>
<comment type="caution">
    <text evidence="10">The sequence shown here is derived from an EMBL/GenBank/DDBJ whole genome shotgun (WGS) entry which is preliminary data.</text>
</comment>
<dbReference type="SUPFAM" id="SSF49313">
    <property type="entry name" value="Cadherin-like"/>
    <property type="match status" value="2"/>
</dbReference>
<keyword evidence="4 8" id="KW-0106">Calcium</keyword>
<evidence type="ECO:0000256" key="6">
    <source>
        <dbReference type="ARBA" id="ARBA00022989"/>
    </source>
</evidence>
<feature type="domain" description="Cadherin" evidence="9">
    <location>
        <begin position="12"/>
        <end position="67"/>
    </location>
</feature>
<dbReference type="GO" id="GO:0005911">
    <property type="term" value="C:cell-cell junction"/>
    <property type="evidence" value="ECO:0007669"/>
    <property type="project" value="TreeGrafter"/>
</dbReference>
<keyword evidence="5" id="KW-0130">Cell adhesion</keyword>
<accession>A0A834BM94</accession>
<dbReference type="InterPro" id="IPR050971">
    <property type="entry name" value="Cadherin-domain_protein"/>
</dbReference>
<evidence type="ECO:0000256" key="7">
    <source>
        <dbReference type="ARBA" id="ARBA00023136"/>
    </source>
</evidence>
<dbReference type="Pfam" id="PF00028">
    <property type="entry name" value="Cadherin"/>
    <property type="match status" value="1"/>
</dbReference>
<dbReference type="GO" id="GO:0005509">
    <property type="term" value="F:calcium ion binding"/>
    <property type="evidence" value="ECO:0007669"/>
    <property type="project" value="UniProtKB-UniRule"/>
</dbReference>
<evidence type="ECO:0000256" key="3">
    <source>
        <dbReference type="ARBA" id="ARBA00022737"/>
    </source>
</evidence>
<comment type="subcellular location">
    <subcellularLocation>
        <location evidence="1">Membrane</location>
    </subcellularLocation>
</comment>
<reference evidence="10" key="1">
    <citation type="journal article" name="BMC Genomics">
        <title>Long-read sequencing and de novo genome assembly of marine medaka (Oryzias melastigma).</title>
        <authorList>
            <person name="Liang P."/>
            <person name="Saqib H.S.A."/>
            <person name="Ni X."/>
            <person name="Shen Y."/>
        </authorList>
    </citation>
    <scope>NUCLEOTIDE SEQUENCE</scope>
    <source>
        <strain evidence="10">Bigg-433</strain>
    </source>
</reference>
<evidence type="ECO:0000256" key="1">
    <source>
        <dbReference type="ARBA" id="ARBA00004370"/>
    </source>
</evidence>
<protein>
    <submittedName>
        <fullName evidence="10">Protocadherin-16</fullName>
    </submittedName>
</protein>
<dbReference type="InterPro" id="IPR015919">
    <property type="entry name" value="Cadherin-like_sf"/>
</dbReference>
<proteinExistence type="predicted"/>
<sequence>MMERSGSGRDSFVVDQNSGEVRSKIPFDFEKINSFNFVAVAVDSGNHSATVTVQVFVTGEDEYDPLFTSTDFAFEVPEGAKKGQSIGQVLARDEDGGVDGIVLYSLLPSSPYFDVNKTTGSAFPQVGQFKHQQ</sequence>
<evidence type="ECO:0000313" key="10">
    <source>
        <dbReference type="EMBL" id="KAF6716257.1"/>
    </source>
</evidence>
<evidence type="ECO:0000259" key="9">
    <source>
        <dbReference type="PROSITE" id="PS50268"/>
    </source>
</evidence>
<dbReference type="Gene3D" id="2.60.40.60">
    <property type="entry name" value="Cadherins"/>
    <property type="match status" value="2"/>
</dbReference>
<dbReference type="GO" id="GO:0007156">
    <property type="term" value="P:homophilic cell adhesion via plasma membrane adhesion molecules"/>
    <property type="evidence" value="ECO:0007669"/>
    <property type="project" value="InterPro"/>
</dbReference>
<dbReference type="PANTHER" id="PTHR24025">
    <property type="entry name" value="DESMOGLEIN FAMILY MEMBER"/>
    <property type="match status" value="1"/>
</dbReference>
<dbReference type="AlphaFoldDB" id="A0A834BM94"/>
<evidence type="ECO:0000256" key="8">
    <source>
        <dbReference type="PROSITE-ProRule" id="PRU00043"/>
    </source>
</evidence>
<evidence type="ECO:0000313" key="11">
    <source>
        <dbReference type="Proteomes" id="UP000646548"/>
    </source>
</evidence>
<name>A0A834BM94_ORYME</name>
<gene>
    <name evidence="10" type="ORF">FQA47_022296</name>
</gene>
<dbReference type="PANTHER" id="PTHR24025:SF23">
    <property type="entry name" value="NEURAL-CADHERIN"/>
    <property type="match status" value="1"/>
</dbReference>
<dbReference type="GO" id="GO:0016020">
    <property type="term" value="C:membrane"/>
    <property type="evidence" value="ECO:0007669"/>
    <property type="project" value="UniProtKB-SubCell"/>
</dbReference>
<keyword evidence="2" id="KW-0812">Transmembrane</keyword>
<evidence type="ECO:0000256" key="5">
    <source>
        <dbReference type="ARBA" id="ARBA00022889"/>
    </source>
</evidence>
<dbReference type="InterPro" id="IPR002126">
    <property type="entry name" value="Cadherin-like_dom"/>
</dbReference>
<dbReference type="PROSITE" id="PS50268">
    <property type="entry name" value="CADHERIN_2"/>
    <property type="match status" value="2"/>
</dbReference>
<keyword evidence="3" id="KW-0677">Repeat</keyword>
<dbReference type="EMBL" id="WKFB01000981">
    <property type="protein sequence ID" value="KAF6716257.1"/>
    <property type="molecule type" value="Genomic_DNA"/>
</dbReference>
<feature type="domain" description="Cadherin" evidence="9">
    <location>
        <begin position="68"/>
        <end position="120"/>
    </location>
</feature>
<dbReference type="SMART" id="SM00112">
    <property type="entry name" value="CA"/>
    <property type="match status" value="1"/>
</dbReference>
<evidence type="ECO:0000256" key="4">
    <source>
        <dbReference type="ARBA" id="ARBA00022837"/>
    </source>
</evidence>
<organism evidence="10 11">
    <name type="scientific">Oryzias melastigma</name>
    <name type="common">Marine medaka</name>
    <dbReference type="NCBI Taxonomy" id="30732"/>
    <lineage>
        <taxon>Eukaryota</taxon>
        <taxon>Metazoa</taxon>
        <taxon>Chordata</taxon>
        <taxon>Craniata</taxon>
        <taxon>Vertebrata</taxon>
        <taxon>Euteleostomi</taxon>
        <taxon>Actinopterygii</taxon>
        <taxon>Neopterygii</taxon>
        <taxon>Teleostei</taxon>
        <taxon>Neoteleostei</taxon>
        <taxon>Acanthomorphata</taxon>
        <taxon>Ovalentaria</taxon>
        <taxon>Atherinomorphae</taxon>
        <taxon>Beloniformes</taxon>
        <taxon>Adrianichthyidae</taxon>
        <taxon>Oryziinae</taxon>
        <taxon>Oryzias</taxon>
    </lineage>
</organism>
<dbReference type="CDD" id="cd11304">
    <property type="entry name" value="Cadherin_repeat"/>
    <property type="match status" value="2"/>
</dbReference>
<dbReference type="Proteomes" id="UP000646548">
    <property type="component" value="Unassembled WGS sequence"/>
</dbReference>
<evidence type="ECO:0000256" key="2">
    <source>
        <dbReference type="ARBA" id="ARBA00022692"/>
    </source>
</evidence>